<accession>A0AAV9NUT0</accession>
<dbReference type="RefSeq" id="XP_064653880.1">
    <property type="nucleotide sequence ID" value="XM_064807976.1"/>
</dbReference>
<dbReference type="AlphaFoldDB" id="A0AAV9NUT0"/>
<gene>
    <name evidence="1" type="ORF">LTR77_010759</name>
</gene>
<dbReference type="EMBL" id="JAVRRT010000026">
    <property type="protein sequence ID" value="KAK5163386.1"/>
    <property type="molecule type" value="Genomic_DNA"/>
</dbReference>
<protein>
    <submittedName>
        <fullName evidence="1">Uncharacterized protein</fullName>
    </submittedName>
</protein>
<sequence length="306" mass="35134">MHVTSHDGAEYFSTVQSLLHLQATVSSPSRLRVPIGIFGISGAFHLRNDAQAQTPALLPSATPTREDPIFTYERFSFTRLLASAVTALPSARRAPPLDLLTSPVDIISKVWQLPKRSLQIHPEAAIPQPAISLVKTCHRIRDDLGDPVNLFFESTEFSFTTLDVAKRYLSSVPTKYRELVRGVKFKVSRRYLRVKDHYGMNNGCRHIGWHIDPNIRPGTFLIEFPRIDYLIFDFSAMPRAEKPPFHWRLGLMHAVESRQREVDLKMRVRHMDRRLRLWDIPSPFRLGEDVANYVPIKENWAEVMAI</sequence>
<evidence type="ECO:0000313" key="1">
    <source>
        <dbReference type="EMBL" id="KAK5163386.1"/>
    </source>
</evidence>
<reference evidence="1 2" key="1">
    <citation type="submission" date="2023-08" db="EMBL/GenBank/DDBJ databases">
        <title>Black Yeasts Isolated from many extreme environments.</title>
        <authorList>
            <person name="Coleine C."/>
            <person name="Stajich J.E."/>
            <person name="Selbmann L."/>
        </authorList>
    </citation>
    <scope>NUCLEOTIDE SEQUENCE [LARGE SCALE GENOMIC DNA]</scope>
    <source>
        <strain evidence="1 2">CCFEE 5935</strain>
    </source>
</reference>
<name>A0AAV9NUT0_9PEZI</name>
<proteinExistence type="predicted"/>
<keyword evidence="2" id="KW-1185">Reference proteome</keyword>
<comment type="caution">
    <text evidence="1">The sequence shown here is derived from an EMBL/GenBank/DDBJ whole genome shotgun (WGS) entry which is preliminary data.</text>
</comment>
<dbReference type="Proteomes" id="UP001337655">
    <property type="component" value="Unassembled WGS sequence"/>
</dbReference>
<dbReference type="GeneID" id="89932084"/>
<evidence type="ECO:0000313" key="2">
    <source>
        <dbReference type="Proteomes" id="UP001337655"/>
    </source>
</evidence>
<organism evidence="1 2">
    <name type="scientific">Saxophila tyrrhenica</name>
    <dbReference type="NCBI Taxonomy" id="1690608"/>
    <lineage>
        <taxon>Eukaryota</taxon>
        <taxon>Fungi</taxon>
        <taxon>Dikarya</taxon>
        <taxon>Ascomycota</taxon>
        <taxon>Pezizomycotina</taxon>
        <taxon>Dothideomycetes</taxon>
        <taxon>Dothideomycetidae</taxon>
        <taxon>Mycosphaerellales</taxon>
        <taxon>Extremaceae</taxon>
        <taxon>Saxophila</taxon>
    </lineage>
</organism>